<sequence length="175" mass="18734">MALTRVSPPAFSARRHGPLLAALAALGLGGCASGDLSMPASTAGLPRTPTPFVSEQQRGYVPNPGALEQVPVGSSQEQVLLVLGTPSTVATVDGEVFYYISQKAKKVMFLRPEIIEQRVLAVYFDPKDKRVTRIADYGLKDGKVFDFISRSTPTAGNEMSILGQFFNATNFGPTL</sequence>
<feature type="signal peptide" evidence="4">
    <location>
        <begin position="1"/>
        <end position="21"/>
    </location>
</feature>
<evidence type="ECO:0000259" key="5">
    <source>
        <dbReference type="Pfam" id="PF04355"/>
    </source>
</evidence>
<organism evidence="6 7">
    <name type="scientific">Ancylobacter radicis</name>
    <dbReference type="NCBI Taxonomy" id="2836179"/>
    <lineage>
        <taxon>Bacteria</taxon>
        <taxon>Pseudomonadati</taxon>
        <taxon>Pseudomonadota</taxon>
        <taxon>Alphaproteobacteria</taxon>
        <taxon>Hyphomicrobiales</taxon>
        <taxon>Xanthobacteraceae</taxon>
        <taxon>Ancylobacter</taxon>
    </lineage>
</organism>
<comment type="caution">
    <text evidence="6">The sequence shown here is derived from an EMBL/GenBank/DDBJ whole genome shotgun (WGS) entry which is preliminary data.</text>
</comment>
<dbReference type="PANTHER" id="PTHR37482">
    <property type="entry name" value="OUTER MEMBRANE PROTEIN ASSEMBLY FACTOR BAME"/>
    <property type="match status" value="1"/>
</dbReference>
<keyword evidence="7" id="KW-1185">Reference proteome</keyword>
<accession>A0ABS5R7X7</accession>
<keyword evidence="1 4" id="KW-0732">Signal</keyword>
<feature type="domain" description="Outer membrane protein assembly factor BamE" evidence="5">
    <location>
        <begin position="59"/>
        <end position="130"/>
    </location>
</feature>
<evidence type="ECO:0000313" key="6">
    <source>
        <dbReference type="EMBL" id="MBS9476472.1"/>
    </source>
</evidence>
<dbReference type="InterPro" id="IPR007450">
    <property type="entry name" value="BamE_dom"/>
</dbReference>
<evidence type="ECO:0000256" key="2">
    <source>
        <dbReference type="ARBA" id="ARBA00023136"/>
    </source>
</evidence>
<dbReference type="RefSeq" id="WP_213754306.1">
    <property type="nucleotide sequence ID" value="NZ_JAHCQH010000014.1"/>
</dbReference>
<name>A0ABS5R7X7_9HYPH</name>
<dbReference type="PANTHER" id="PTHR37482:SF1">
    <property type="entry name" value="OUTER MEMBRANE PROTEIN ASSEMBLY FACTOR BAME"/>
    <property type="match status" value="1"/>
</dbReference>
<protein>
    <submittedName>
        <fullName evidence="6">Outer membrane protein assembly factor BamE</fullName>
    </submittedName>
</protein>
<evidence type="ECO:0000256" key="4">
    <source>
        <dbReference type="SAM" id="SignalP"/>
    </source>
</evidence>
<dbReference type="Proteomes" id="UP001166585">
    <property type="component" value="Unassembled WGS sequence"/>
</dbReference>
<feature type="chain" id="PRO_5045796238" evidence="4">
    <location>
        <begin position="22"/>
        <end position="175"/>
    </location>
</feature>
<evidence type="ECO:0000256" key="3">
    <source>
        <dbReference type="ARBA" id="ARBA00023237"/>
    </source>
</evidence>
<dbReference type="InterPro" id="IPR026592">
    <property type="entry name" value="BamE"/>
</dbReference>
<evidence type="ECO:0000256" key="1">
    <source>
        <dbReference type="ARBA" id="ARBA00022729"/>
    </source>
</evidence>
<dbReference type="Pfam" id="PF04355">
    <property type="entry name" value="BamE"/>
    <property type="match status" value="1"/>
</dbReference>
<keyword evidence="2" id="KW-0472">Membrane</keyword>
<proteinExistence type="predicted"/>
<dbReference type="EMBL" id="JAHCQH010000014">
    <property type="protein sequence ID" value="MBS9476472.1"/>
    <property type="molecule type" value="Genomic_DNA"/>
</dbReference>
<reference evidence="6" key="1">
    <citation type="submission" date="2021-05" db="EMBL/GenBank/DDBJ databases">
        <authorList>
            <person name="Sun Q."/>
            <person name="Inoue M."/>
        </authorList>
    </citation>
    <scope>NUCLEOTIDE SEQUENCE</scope>
    <source>
        <strain evidence="6">VKM B-3255</strain>
    </source>
</reference>
<dbReference type="Gene3D" id="3.30.1450.10">
    <property type="match status" value="1"/>
</dbReference>
<keyword evidence="3" id="KW-0998">Cell outer membrane</keyword>
<gene>
    <name evidence="6" type="ORF">KIP89_05065</name>
</gene>
<evidence type="ECO:0000313" key="7">
    <source>
        <dbReference type="Proteomes" id="UP001166585"/>
    </source>
</evidence>
<dbReference type="PROSITE" id="PS51257">
    <property type="entry name" value="PROKAR_LIPOPROTEIN"/>
    <property type="match status" value="1"/>
</dbReference>
<dbReference type="InterPro" id="IPR037873">
    <property type="entry name" value="BamE-like"/>
</dbReference>